<evidence type="ECO:0000313" key="1">
    <source>
        <dbReference type="EMBL" id="GME74857.1"/>
    </source>
</evidence>
<organism evidence="1 2">
    <name type="scientific">Ambrosiozyma monospora</name>
    <name type="common">Yeast</name>
    <name type="synonym">Endomycopsis monosporus</name>
    <dbReference type="NCBI Taxonomy" id="43982"/>
    <lineage>
        <taxon>Eukaryota</taxon>
        <taxon>Fungi</taxon>
        <taxon>Dikarya</taxon>
        <taxon>Ascomycota</taxon>
        <taxon>Saccharomycotina</taxon>
        <taxon>Pichiomycetes</taxon>
        <taxon>Pichiales</taxon>
        <taxon>Pichiaceae</taxon>
        <taxon>Ambrosiozyma</taxon>
    </lineage>
</organism>
<comment type="caution">
    <text evidence="1">The sequence shown here is derived from an EMBL/GenBank/DDBJ whole genome shotgun (WGS) entry which is preliminary data.</text>
</comment>
<evidence type="ECO:0000313" key="2">
    <source>
        <dbReference type="Proteomes" id="UP001165064"/>
    </source>
</evidence>
<name>A0ACB5SWM3_AMBMO</name>
<accession>A0ACB5SWM3</accession>
<gene>
    <name evidence="1" type="ORF">Amon02_000192700</name>
</gene>
<reference evidence="1" key="1">
    <citation type="submission" date="2023-04" db="EMBL/GenBank/DDBJ databases">
        <title>Ambrosiozyma monospora NBRC 10751.</title>
        <authorList>
            <person name="Ichikawa N."/>
            <person name="Sato H."/>
            <person name="Tonouchi N."/>
        </authorList>
    </citation>
    <scope>NUCLEOTIDE SEQUENCE</scope>
    <source>
        <strain evidence="1">NBRC 10751</strain>
    </source>
</reference>
<keyword evidence="2" id="KW-1185">Reference proteome</keyword>
<dbReference type="Proteomes" id="UP001165064">
    <property type="component" value="Unassembled WGS sequence"/>
</dbReference>
<protein>
    <submittedName>
        <fullName evidence="1">Unnamed protein product</fullName>
    </submittedName>
</protein>
<sequence length="228" mass="26873">MLKWNIFRDDSEDSDSHLGELTFNNLNHLRELTVESKGMILPLLDFSHLPDSIENLCLQVDVWDCINKLPSHLKFFEINLQHYQESVTHFWLTFLDHLPIKTFIVIAKLVREIDFTNFEFDDLRLFSIKFLKNGSSEDEKEIIRSNSSTYLLSNLAMTPAQPTRKIYKIKLPRLRKRLACFKIVDDTSIAFNHFVIRVPDLKKNEPKFLFHPVNKFELAERQIAQILP</sequence>
<dbReference type="EMBL" id="BSXS01001036">
    <property type="protein sequence ID" value="GME74857.1"/>
    <property type="molecule type" value="Genomic_DNA"/>
</dbReference>
<proteinExistence type="predicted"/>